<dbReference type="STRING" id="523846.Mfer_0349"/>
<dbReference type="AlphaFoldDB" id="E3GXX0"/>
<dbReference type="Proteomes" id="UP000002315">
    <property type="component" value="Chromosome"/>
</dbReference>
<evidence type="ECO:0000313" key="1">
    <source>
        <dbReference type="EMBL" id="ADP77152.1"/>
    </source>
</evidence>
<dbReference type="EMBL" id="CP002278">
    <property type="protein sequence ID" value="ADP77152.1"/>
    <property type="molecule type" value="Genomic_DNA"/>
</dbReference>
<accession>E3GXX0</accession>
<organism evidence="1 2">
    <name type="scientific">Methanothermus fervidus (strain ATCC 43054 / DSM 2088 / JCM 10308 / V24 S)</name>
    <dbReference type="NCBI Taxonomy" id="523846"/>
    <lineage>
        <taxon>Archaea</taxon>
        <taxon>Methanobacteriati</taxon>
        <taxon>Methanobacteriota</taxon>
        <taxon>Methanomada group</taxon>
        <taxon>Methanobacteria</taxon>
        <taxon>Methanobacteriales</taxon>
        <taxon>Methanothermaceae</taxon>
        <taxon>Methanothermus</taxon>
    </lineage>
</organism>
<name>E3GXX0_METFV</name>
<evidence type="ECO:0000313" key="2">
    <source>
        <dbReference type="Proteomes" id="UP000002315"/>
    </source>
</evidence>
<sequence>MFNGEINLKNRKIPRLLLGTSPFIGAGQFGAKASYYYSTLYKKPHNMYKIIKKSWEIGVKGIQLLPYKPIIKALEMAIKDGCEMKIVGTIRPNTELEDIELLDDLEAESMILHASLVDGGNFNYVETLLKKINDKGAIAGLATHAPYKTTKRILNSSIRKMFDIYMLPFNSLGYLMDRSIEEIENLIERLNKKIIAKKVLAAGKLEPKEALNYLKLKKCVDIVTIGVASPNEAKETFNVFLGRY</sequence>
<dbReference type="HOGENOM" id="CLU_1113868_0_0_2"/>
<protein>
    <submittedName>
        <fullName evidence="1">Uncharacterized protein</fullName>
    </submittedName>
</protein>
<keyword evidence="2" id="KW-1185">Reference proteome</keyword>
<reference evidence="1 2" key="1">
    <citation type="journal article" date="2010" name="Stand. Genomic Sci.">
        <title>Complete genome sequence of Methanothermus fervidus type strain (V24S).</title>
        <authorList>
            <person name="Anderson I."/>
            <person name="Djao O.D."/>
            <person name="Misra M."/>
            <person name="Chertkov O."/>
            <person name="Nolan M."/>
            <person name="Lucas S."/>
            <person name="Lapidus A."/>
            <person name="Del Rio T.G."/>
            <person name="Tice H."/>
            <person name="Cheng J.F."/>
            <person name="Tapia R."/>
            <person name="Han C."/>
            <person name="Goodwin L."/>
            <person name="Pitluck S."/>
            <person name="Liolios K."/>
            <person name="Ivanova N."/>
            <person name="Mavromatis K."/>
            <person name="Mikhailova N."/>
            <person name="Pati A."/>
            <person name="Brambilla E."/>
            <person name="Chen A."/>
            <person name="Palaniappan K."/>
            <person name="Land M."/>
            <person name="Hauser L."/>
            <person name="Chang Y.J."/>
            <person name="Jeffries C.D."/>
            <person name="Sikorski J."/>
            <person name="Spring S."/>
            <person name="Rohde M."/>
            <person name="Eichinger K."/>
            <person name="Huber H."/>
            <person name="Wirth R."/>
            <person name="Goker M."/>
            <person name="Detter J.C."/>
            <person name="Woyke T."/>
            <person name="Bristow J."/>
            <person name="Eisen J.A."/>
            <person name="Markowitz V."/>
            <person name="Hugenholtz P."/>
            <person name="Klenk H.P."/>
            <person name="Kyrpides N.C."/>
        </authorList>
    </citation>
    <scope>NUCLEOTIDE SEQUENCE [LARGE SCALE GENOMIC DNA]</scope>
    <source>
        <strain evidence="2">ATCC 43054 / DSM 2088 / JCM 10308 / V24 S</strain>
    </source>
</reference>
<dbReference type="OrthoDB" id="359091at2157"/>
<gene>
    <name evidence="1" type="ordered locus">Mfer_0349</name>
</gene>
<dbReference type="KEGG" id="mfv:Mfer_0349"/>
<proteinExistence type="predicted"/>